<comment type="subcellular location">
    <subcellularLocation>
        <location evidence="3">Cytoplasm</location>
    </subcellularLocation>
</comment>
<dbReference type="Pfam" id="PF02685">
    <property type="entry name" value="Glucokinase"/>
    <property type="match status" value="1"/>
</dbReference>
<proteinExistence type="inferred from homology"/>
<dbReference type="NCBIfam" id="TIGR00749">
    <property type="entry name" value="glk"/>
    <property type="match status" value="1"/>
</dbReference>
<keyword evidence="3" id="KW-0067">ATP-binding</keyword>
<dbReference type="SUPFAM" id="SSF53067">
    <property type="entry name" value="Actin-like ATPase domain"/>
    <property type="match status" value="1"/>
</dbReference>
<evidence type="ECO:0000313" key="5">
    <source>
        <dbReference type="EMBL" id="AEI07318.1"/>
    </source>
</evidence>
<dbReference type="HAMAP" id="MF_00524">
    <property type="entry name" value="Glucokinase"/>
    <property type="match status" value="1"/>
</dbReference>
<dbReference type="Gene3D" id="3.40.367.20">
    <property type="match status" value="1"/>
</dbReference>
<dbReference type="PANTHER" id="PTHR47690:SF1">
    <property type="entry name" value="GLUCOKINASE"/>
    <property type="match status" value="1"/>
</dbReference>
<dbReference type="PANTHER" id="PTHR47690">
    <property type="entry name" value="GLUCOKINASE"/>
    <property type="match status" value="1"/>
</dbReference>
<name>B6JBE5_AFIC5</name>
<dbReference type="Proteomes" id="UP000007730">
    <property type="component" value="Chromosome"/>
</dbReference>
<dbReference type="GO" id="GO:0005536">
    <property type="term" value="F:D-glucose binding"/>
    <property type="evidence" value="ECO:0007669"/>
    <property type="project" value="InterPro"/>
</dbReference>
<dbReference type="PATRIC" id="fig|504832.7.peg.2772"/>
<dbReference type="eggNOG" id="COG0837">
    <property type="taxonomic scope" value="Bacteria"/>
</dbReference>
<dbReference type="RefSeq" id="WP_012562515.1">
    <property type="nucleotide sequence ID" value="NC_011386.1"/>
</dbReference>
<gene>
    <name evidence="3 5" type="primary">glk</name>
    <name evidence="5" type="ordered locus">OCA5_c26230</name>
</gene>
<evidence type="ECO:0000256" key="3">
    <source>
        <dbReference type="HAMAP-Rule" id="MF_00524"/>
    </source>
</evidence>
<comment type="similarity">
    <text evidence="3 4">Belongs to the bacterial glucokinase family.</text>
</comment>
<accession>B6JBE5</accession>
<dbReference type="EMBL" id="CP002826">
    <property type="protein sequence ID" value="AEI07318.1"/>
    <property type="molecule type" value="Genomic_DNA"/>
</dbReference>
<protein>
    <recommendedName>
        <fullName evidence="3">Glucokinase</fullName>
        <ecNumber evidence="3">2.7.1.2</ecNumber>
    </recommendedName>
    <alternativeName>
        <fullName evidence="3">Glucose kinase</fullName>
    </alternativeName>
</protein>
<dbReference type="KEGG" id="ocg:OCA5_c26230"/>
<dbReference type="EC" id="2.7.1.2" evidence="3"/>
<feature type="binding site" evidence="3">
    <location>
        <begin position="21"/>
        <end position="26"/>
    </location>
    <ligand>
        <name>ATP</name>
        <dbReference type="ChEBI" id="CHEBI:30616"/>
    </ligand>
</feature>
<dbReference type="Gene3D" id="3.30.420.40">
    <property type="match status" value="1"/>
</dbReference>
<dbReference type="KEGG" id="oca:OCAR_5354"/>
<keyword evidence="2 3" id="KW-0418">Kinase</keyword>
<evidence type="ECO:0000256" key="2">
    <source>
        <dbReference type="ARBA" id="ARBA00022777"/>
    </source>
</evidence>
<organism evidence="5 6">
    <name type="scientific">Afipia carboxidovorans (strain ATCC 49405 / DSM 1227 / KCTC 32145 / OM5)</name>
    <name type="common">Oligotropha carboxidovorans</name>
    <dbReference type="NCBI Taxonomy" id="504832"/>
    <lineage>
        <taxon>Bacteria</taxon>
        <taxon>Pseudomonadati</taxon>
        <taxon>Pseudomonadota</taxon>
        <taxon>Alphaproteobacteria</taxon>
        <taxon>Hyphomicrobiales</taxon>
        <taxon>Nitrobacteraceae</taxon>
        <taxon>Afipia</taxon>
    </lineage>
</organism>
<dbReference type="OrthoDB" id="9800595at2"/>
<dbReference type="GO" id="GO:0005829">
    <property type="term" value="C:cytosol"/>
    <property type="evidence" value="ECO:0007669"/>
    <property type="project" value="TreeGrafter"/>
</dbReference>
<reference evidence="5 6" key="1">
    <citation type="journal article" date="2011" name="J. Bacteriol.">
        <title>Complete genome sequences of the chemolithoautotrophic Oligotropha carboxidovorans strains OM4 and OM5.</title>
        <authorList>
            <person name="Volland S."/>
            <person name="Rachinger M."/>
            <person name="Strittmatter A."/>
            <person name="Daniel R."/>
            <person name="Gottschalk G."/>
            <person name="Meyer O."/>
        </authorList>
    </citation>
    <scope>NUCLEOTIDE SEQUENCE [LARGE SCALE GENOMIC DNA]</scope>
    <source>
        <strain evidence="6">ATCC 49405 / DSM 1227 / KCTC 32145 / OM5</strain>
    </source>
</reference>
<dbReference type="CDD" id="cd24008">
    <property type="entry name" value="ASKHA_NBD_GLK"/>
    <property type="match status" value="1"/>
</dbReference>
<keyword evidence="3" id="KW-0324">Glycolysis</keyword>
<dbReference type="GO" id="GO:0006096">
    <property type="term" value="P:glycolytic process"/>
    <property type="evidence" value="ECO:0007669"/>
    <property type="project" value="UniProtKB-UniRule"/>
</dbReference>
<dbReference type="HOGENOM" id="CLU_042582_1_0_5"/>
<keyword evidence="3" id="KW-0963">Cytoplasm</keyword>
<evidence type="ECO:0000256" key="1">
    <source>
        <dbReference type="ARBA" id="ARBA00022679"/>
    </source>
</evidence>
<evidence type="ECO:0000313" key="6">
    <source>
        <dbReference type="Proteomes" id="UP000007730"/>
    </source>
</evidence>
<evidence type="ECO:0000256" key="4">
    <source>
        <dbReference type="RuleBase" id="RU004046"/>
    </source>
</evidence>
<dbReference type="InterPro" id="IPR043129">
    <property type="entry name" value="ATPase_NBD"/>
</dbReference>
<dbReference type="AlphaFoldDB" id="B6JBE5"/>
<dbReference type="InterPro" id="IPR003836">
    <property type="entry name" value="Glucokinase"/>
</dbReference>
<dbReference type="GO" id="GO:0004340">
    <property type="term" value="F:glucokinase activity"/>
    <property type="evidence" value="ECO:0007669"/>
    <property type="project" value="UniProtKB-UniRule"/>
</dbReference>
<keyword evidence="6" id="KW-1185">Reference proteome</keyword>
<keyword evidence="3" id="KW-0547">Nucleotide-binding</keyword>
<keyword evidence="1 3" id="KW-0808">Transferase</keyword>
<dbReference type="GO" id="GO:0005524">
    <property type="term" value="F:ATP binding"/>
    <property type="evidence" value="ECO:0007669"/>
    <property type="project" value="UniProtKB-UniRule"/>
</dbReference>
<dbReference type="STRING" id="504832.OCA5_c26230"/>
<comment type="catalytic activity">
    <reaction evidence="3">
        <text>D-glucose + ATP = D-glucose 6-phosphate + ADP + H(+)</text>
        <dbReference type="Rhea" id="RHEA:17825"/>
        <dbReference type="ChEBI" id="CHEBI:4167"/>
        <dbReference type="ChEBI" id="CHEBI:15378"/>
        <dbReference type="ChEBI" id="CHEBI:30616"/>
        <dbReference type="ChEBI" id="CHEBI:61548"/>
        <dbReference type="ChEBI" id="CHEBI:456216"/>
        <dbReference type="EC" id="2.7.1.2"/>
    </reaction>
</comment>
<dbReference type="InterPro" id="IPR050201">
    <property type="entry name" value="Bacterial_glucokinase"/>
</dbReference>
<sequence length="331" mass="34993">MTAANRARSDDLGLDDLRIIGDIGGTHARFALARHGAYTHLQRVEVSRYDSLLEAMTDYLATLPPDFKPTVAVIDVAGPVRGDAVKMTNLDWSFSAEAMRRSLGLTAFRVLNDFAAAASSIPYLPQTDCFPIGPDVPNASGPIGVVGPGTGLGVGALVPHGAQWTLVPGEGGHVSLPASTGMEDRILAILRRRFGHVSAERALSGAGLVNLYEAVCEIEGVAAELLAPSDVTERAIKGSDPRCVKAFAHFCELLGTIASDLALTLGANGGIYIAGGILPRFKEAFAASGFRARFEDKGRFRDWLRTVPTRLILEESPALTGLANVPVGADY</sequence>